<organism evidence="3 4">
    <name type="scientific">Peptoniphilus duerdenii ATCC BAA-1640</name>
    <dbReference type="NCBI Taxonomy" id="862517"/>
    <lineage>
        <taxon>Bacteria</taxon>
        <taxon>Bacillati</taxon>
        <taxon>Bacillota</taxon>
        <taxon>Tissierellia</taxon>
        <taxon>Tissierellales</taxon>
        <taxon>Peptoniphilaceae</taxon>
        <taxon>Peptoniphilus</taxon>
    </lineage>
</organism>
<feature type="domain" description="S1 motif" evidence="2">
    <location>
        <begin position="5"/>
        <end position="72"/>
    </location>
</feature>
<protein>
    <submittedName>
        <fullName evidence="3">S1 RNA binding domain protein</fullName>
    </submittedName>
</protein>
<comment type="caution">
    <text evidence="3">The sequence shown here is derived from an EMBL/GenBank/DDBJ whole genome shotgun (WGS) entry which is preliminary data.</text>
</comment>
<sequence length="125" mass="14343">MLEIGEIVDGTVKSVMKFGAFVELEDGSTGLVHISEVSNSFVKDINDYVKSGDSVKVKVLEIEDDKISLSMKQTEPPKPKEKIEVKYEDLSFEDKLQKFMKESNTKYEQKRSRQNSKYGRSKSRR</sequence>
<evidence type="ECO:0000313" key="3">
    <source>
        <dbReference type="EMBL" id="EFM24849.1"/>
    </source>
</evidence>
<reference evidence="3 4" key="1">
    <citation type="submission" date="2010-07" db="EMBL/GenBank/DDBJ databases">
        <authorList>
            <person name="Muzny D."/>
            <person name="Qin X."/>
            <person name="Deng J."/>
            <person name="Jiang H."/>
            <person name="Liu Y."/>
            <person name="Qu J."/>
            <person name="Song X.-Z."/>
            <person name="Zhang L."/>
            <person name="Thornton R."/>
            <person name="Coyle M."/>
            <person name="Francisco L."/>
            <person name="Jackson L."/>
            <person name="Javaid M."/>
            <person name="Korchina V."/>
            <person name="Kovar C."/>
            <person name="Mata R."/>
            <person name="Mathew T."/>
            <person name="Ngo R."/>
            <person name="Nguyen L."/>
            <person name="Nguyen N."/>
            <person name="Okwuonu G."/>
            <person name="Ongeri F."/>
            <person name="Pham C."/>
            <person name="Simmons D."/>
            <person name="Wilczek-Boney K."/>
            <person name="Hale W."/>
            <person name="Jakkamsetti A."/>
            <person name="Pham P."/>
            <person name="Ruth R."/>
            <person name="San Lucas F."/>
            <person name="Warren J."/>
            <person name="Zhang J."/>
            <person name="Zhao Z."/>
            <person name="Zhou C."/>
            <person name="Zhu D."/>
            <person name="Lee S."/>
            <person name="Bess C."/>
            <person name="Blankenburg K."/>
            <person name="Forbes L."/>
            <person name="Fu Q."/>
            <person name="Gubbala S."/>
            <person name="Hirani K."/>
            <person name="Jayaseelan J.C."/>
            <person name="Lara F."/>
            <person name="Munidasa M."/>
            <person name="Palculict T."/>
            <person name="Patil S."/>
            <person name="Pu L.-L."/>
            <person name="Saada N."/>
            <person name="Tang L."/>
            <person name="Weissenberger G."/>
            <person name="Zhu Y."/>
            <person name="Hemphill L."/>
            <person name="Shang Y."/>
            <person name="Youmans B."/>
            <person name="Ayvaz T."/>
            <person name="Ross M."/>
            <person name="Santibanez J."/>
            <person name="Aqrawi P."/>
            <person name="Gross S."/>
            <person name="Joshi V."/>
            <person name="Fowler G."/>
            <person name="Nazareth L."/>
            <person name="Reid J."/>
            <person name="Worley K."/>
            <person name="Petrosino J."/>
            <person name="Highlander S."/>
            <person name="Gibbs R."/>
        </authorList>
    </citation>
    <scope>NUCLEOTIDE SEQUENCE [LARGE SCALE GENOMIC DNA]</scope>
    <source>
        <strain evidence="3 4">ATCC BAA-1640</strain>
    </source>
</reference>
<keyword evidence="4" id="KW-1185">Reference proteome</keyword>
<feature type="compositionally biased region" description="Basic and acidic residues" evidence="1">
    <location>
        <begin position="101"/>
        <end position="111"/>
    </location>
</feature>
<dbReference type="PROSITE" id="PS50126">
    <property type="entry name" value="S1"/>
    <property type="match status" value="1"/>
</dbReference>
<evidence type="ECO:0000313" key="4">
    <source>
        <dbReference type="Proteomes" id="UP000003280"/>
    </source>
</evidence>
<dbReference type="HOGENOM" id="CLU_128762_0_0_9"/>
<dbReference type="eggNOG" id="COG1098">
    <property type="taxonomic scope" value="Bacteria"/>
</dbReference>
<dbReference type="RefSeq" id="WP_008902210.1">
    <property type="nucleotide sequence ID" value="NZ_GL397071.1"/>
</dbReference>
<dbReference type="EMBL" id="AEEH01000047">
    <property type="protein sequence ID" value="EFM24849.1"/>
    <property type="molecule type" value="Genomic_DNA"/>
</dbReference>
<dbReference type="GO" id="GO:0006412">
    <property type="term" value="P:translation"/>
    <property type="evidence" value="ECO:0007669"/>
    <property type="project" value="TreeGrafter"/>
</dbReference>
<dbReference type="InterPro" id="IPR050437">
    <property type="entry name" value="Ribos_protein_bS1-like"/>
</dbReference>
<name>E0NMN1_9FIRM</name>
<dbReference type="SMART" id="SM00316">
    <property type="entry name" value="S1"/>
    <property type="match status" value="1"/>
</dbReference>
<dbReference type="GO" id="GO:0005737">
    <property type="term" value="C:cytoplasm"/>
    <property type="evidence" value="ECO:0007669"/>
    <property type="project" value="UniProtKB-ARBA"/>
</dbReference>
<dbReference type="Gene3D" id="2.40.50.140">
    <property type="entry name" value="Nucleic acid-binding proteins"/>
    <property type="match status" value="1"/>
</dbReference>
<proteinExistence type="predicted"/>
<dbReference type="GO" id="GO:0003729">
    <property type="term" value="F:mRNA binding"/>
    <property type="evidence" value="ECO:0007669"/>
    <property type="project" value="TreeGrafter"/>
</dbReference>
<dbReference type="InterPro" id="IPR012340">
    <property type="entry name" value="NA-bd_OB-fold"/>
</dbReference>
<dbReference type="FunFam" id="2.40.50.140:FF:000051">
    <property type="entry name" value="RNA-binding transcriptional accessory protein"/>
    <property type="match status" value="1"/>
</dbReference>
<gene>
    <name evidence="3" type="primary">vacB</name>
    <name evidence="3" type="ORF">HMPREF9225_1420</name>
</gene>
<dbReference type="Proteomes" id="UP000003280">
    <property type="component" value="Unassembled WGS sequence"/>
</dbReference>
<dbReference type="InterPro" id="IPR003029">
    <property type="entry name" value="S1_domain"/>
</dbReference>
<accession>E0NMN1</accession>
<dbReference type="PANTHER" id="PTHR10724">
    <property type="entry name" value="30S RIBOSOMAL PROTEIN S1"/>
    <property type="match status" value="1"/>
</dbReference>
<evidence type="ECO:0000259" key="2">
    <source>
        <dbReference type="PROSITE" id="PS50126"/>
    </source>
</evidence>
<feature type="region of interest" description="Disordered" evidence="1">
    <location>
        <begin position="101"/>
        <end position="125"/>
    </location>
</feature>
<dbReference type="GO" id="GO:0003735">
    <property type="term" value="F:structural constituent of ribosome"/>
    <property type="evidence" value="ECO:0007669"/>
    <property type="project" value="TreeGrafter"/>
</dbReference>
<dbReference type="AlphaFoldDB" id="E0NMN1"/>
<dbReference type="SUPFAM" id="SSF50249">
    <property type="entry name" value="Nucleic acid-binding proteins"/>
    <property type="match status" value="1"/>
</dbReference>
<dbReference type="STRING" id="862517.HMPREF9225_1420"/>
<evidence type="ECO:0000256" key="1">
    <source>
        <dbReference type="SAM" id="MobiDB-lite"/>
    </source>
</evidence>
<dbReference type="Pfam" id="PF00575">
    <property type="entry name" value="S1"/>
    <property type="match status" value="1"/>
</dbReference>